<evidence type="ECO:0000313" key="4">
    <source>
        <dbReference type="EMBL" id="KAL0860788.1"/>
    </source>
</evidence>
<dbReference type="PROSITE" id="PS51900">
    <property type="entry name" value="CB"/>
    <property type="match status" value="1"/>
</dbReference>
<dbReference type="EMBL" id="JBEUOH010000024">
    <property type="protein sequence ID" value="KAL0860788.1"/>
    <property type="molecule type" value="Genomic_DNA"/>
</dbReference>
<sequence length="304" mass="33921">MLASLSDNTIKQYNVSLKLWWEFCKFNNISVFTNTIPSVISFLTDRFNKGCSYGSLNSHRSALSLFLGESVGSDDRVKRILKGAYKLKPNSPKYTLTWDPQIVLNYVSFWHPNLDLPLDKITKKLTTLLALCTAHRVQTFSLIKLENIIISDSGVKISITDAIKTSAPGRDQPVLFLPFFIENPSICPASVLKDYIFKTKNLRTENAGKLLLTTKPPHRAATAQSISRWIKVVLSESGVDTHTFSAHSTRHAATSAARSAGLSIDTIRKTAGWTAKSNVFAKFYDRPISNSEGEFARSVFNNRI</sequence>
<dbReference type="InterPro" id="IPR013762">
    <property type="entry name" value="Integrase-like_cat_sf"/>
</dbReference>
<name>A0ABR3H7L6_LOXSC</name>
<comment type="caution">
    <text evidence="4">The sequence shown here is derived from an EMBL/GenBank/DDBJ whole genome shotgun (WGS) entry which is preliminary data.</text>
</comment>
<gene>
    <name evidence="4" type="ORF">ABMA27_009332</name>
</gene>
<evidence type="ECO:0000259" key="3">
    <source>
        <dbReference type="PROSITE" id="PS51900"/>
    </source>
</evidence>
<dbReference type="Gene3D" id="1.10.443.10">
    <property type="entry name" value="Intergrase catalytic core"/>
    <property type="match status" value="1"/>
</dbReference>
<dbReference type="InterPro" id="IPR044068">
    <property type="entry name" value="CB"/>
</dbReference>
<dbReference type="InterPro" id="IPR002104">
    <property type="entry name" value="Integrase_catalytic"/>
</dbReference>
<dbReference type="InterPro" id="IPR010998">
    <property type="entry name" value="Integrase_recombinase_N"/>
</dbReference>
<evidence type="ECO:0000256" key="1">
    <source>
        <dbReference type="ARBA" id="ARBA00023125"/>
    </source>
</evidence>
<dbReference type="PANTHER" id="PTHR35617:SF3">
    <property type="entry name" value="CORE-BINDING (CB) DOMAIN-CONTAINING PROTEIN"/>
    <property type="match status" value="1"/>
</dbReference>
<reference evidence="4 5" key="1">
    <citation type="submission" date="2024-06" db="EMBL/GenBank/DDBJ databases">
        <title>A chromosome-level genome assembly of beet webworm, Loxostege sticticalis.</title>
        <authorList>
            <person name="Zhang Y."/>
        </authorList>
    </citation>
    <scope>NUCLEOTIDE SEQUENCE [LARGE SCALE GENOMIC DNA]</scope>
    <source>
        <strain evidence="4">AQ026</strain>
        <tissue evidence="4">Whole body</tissue>
    </source>
</reference>
<accession>A0ABR3H7L6</accession>
<proteinExistence type="predicted"/>
<dbReference type="Proteomes" id="UP001549920">
    <property type="component" value="Unassembled WGS sequence"/>
</dbReference>
<dbReference type="InterPro" id="IPR011010">
    <property type="entry name" value="DNA_brk_join_enz"/>
</dbReference>
<keyword evidence="5" id="KW-1185">Reference proteome</keyword>
<dbReference type="Gene3D" id="1.10.150.130">
    <property type="match status" value="1"/>
</dbReference>
<protein>
    <recommendedName>
        <fullName evidence="3">Core-binding (CB) domain-containing protein</fullName>
    </recommendedName>
</protein>
<evidence type="ECO:0000313" key="5">
    <source>
        <dbReference type="Proteomes" id="UP001549920"/>
    </source>
</evidence>
<feature type="domain" description="Core-binding (CB)" evidence="3">
    <location>
        <begin position="1"/>
        <end position="71"/>
    </location>
</feature>
<dbReference type="Pfam" id="PF00589">
    <property type="entry name" value="Phage_integrase"/>
    <property type="match status" value="1"/>
</dbReference>
<evidence type="ECO:0000256" key="2">
    <source>
        <dbReference type="ARBA" id="ARBA00023172"/>
    </source>
</evidence>
<organism evidence="4 5">
    <name type="scientific">Loxostege sticticalis</name>
    <name type="common">Beet webworm moth</name>
    <dbReference type="NCBI Taxonomy" id="481309"/>
    <lineage>
        <taxon>Eukaryota</taxon>
        <taxon>Metazoa</taxon>
        <taxon>Ecdysozoa</taxon>
        <taxon>Arthropoda</taxon>
        <taxon>Hexapoda</taxon>
        <taxon>Insecta</taxon>
        <taxon>Pterygota</taxon>
        <taxon>Neoptera</taxon>
        <taxon>Endopterygota</taxon>
        <taxon>Lepidoptera</taxon>
        <taxon>Glossata</taxon>
        <taxon>Ditrysia</taxon>
        <taxon>Pyraloidea</taxon>
        <taxon>Crambidae</taxon>
        <taxon>Pyraustinae</taxon>
        <taxon>Loxostege</taxon>
    </lineage>
</organism>
<keyword evidence="1" id="KW-0238">DNA-binding</keyword>
<dbReference type="SUPFAM" id="SSF56349">
    <property type="entry name" value="DNA breaking-rejoining enzymes"/>
    <property type="match status" value="1"/>
</dbReference>
<keyword evidence="2" id="KW-0233">DNA recombination</keyword>
<dbReference type="PANTHER" id="PTHR35617">
    <property type="entry name" value="PHAGE_INTEGRASE DOMAIN-CONTAINING PROTEIN"/>
    <property type="match status" value="1"/>
</dbReference>